<evidence type="ECO:0000313" key="3">
    <source>
        <dbReference type="EMBL" id="MBD3324048.1"/>
    </source>
</evidence>
<keyword evidence="1" id="KW-1133">Transmembrane helix</keyword>
<feature type="transmembrane region" description="Helical" evidence="1">
    <location>
        <begin position="57"/>
        <end position="75"/>
    </location>
</feature>
<sequence>MQTRAAIATAHTLAEKIGWGYLVITTGGLAGYAPVAPGTMGTVVAVPVYWLLMKLGWAPYLIVSLTLFWLGIQGADRIELATAQKDSGIIVIDEIVGYLITMLFLPERGVLVVVGFFVFRLLDILKPYPIRRLDRAPNLKGFGVMMDDVLAGVYGNIILQLVVLYLRQ</sequence>
<name>A0A9D5JTN7_9BACT</name>
<gene>
    <name evidence="3" type="ORF">GF339_05650</name>
</gene>
<organism evidence="3 4">
    <name type="scientific">candidate division KSB3 bacterium</name>
    <dbReference type="NCBI Taxonomy" id="2044937"/>
    <lineage>
        <taxon>Bacteria</taxon>
        <taxon>candidate division KSB3</taxon>
    </lineage>
</organism>
<dbReference type="EMBL" id="WJJP01000176">
    <property type="protein sequence ID" value="MBD3324048.1"/>
    <property type="molecule type" value="Genomic_DNA"/>
</dbReference>
<evidence type="ECO:0000259" key="2">
    <source>
        <dbReference type="Pfam" id="PF04608"/>
    </source>
</evidence>
<evidence type="ECO:0000313" key="4">
    <source>
        <dbReference type="Proteomes" id="UP000649604"/>
    </source>
</evidence>
<evidence type="ECO:0000256" key="1">
    <source>
        <dbReference type="SAM" id="Phobius"/>
    </source>
</evidence>
<dbReference type="GO" id="GO:0008962">
    <property type="term" value="F:phosphatidylglycerophosphatase activity"/>
    <property type="evidence" value="ECO:0007669"/>
    <property type="project" value="InterPro"/>
</dbReference>
<feature type="transmembrane region" description="Helical" evidence="1">
    <location>
        <begin position="21"/>
        <end position="51"/>
    </location>
</feature>
<dbReference type="GO" id="GO:0006629">
    <property type="term" value="P:lipid metabolic process"/>
    <property type="evidence" value="ECO:0007669"/>
    <property type="project" value="InterPro"/>
</dbReference>
<dbReference type="PANTHER" id="PTHR36305:SF1">
    <property type="entry name" value="PHOSPHATIDYLGLYCEROPHOSPHATASE A"/>
    <property type="match status" value="1"/>
</dbReference>
<dbReference type="AlphaFoldDB" id="A0A9D5JTN7"/>
<dbReference type="InterPro" id="IPR036681">
    <property type="entry name" value="PgpA-like_sf"/>
</dbReference>
<dbReference type="Proteomes" id="UP000649604">
    <property type="component" value="Unassembled WGS sequence"/>
</dbReference>
<keyword evidence="1" id="KW-0812">Transmembrane</keyword>
<keyword evidence="1" id="KW-0472">Membrane</keyword>
<comment type="caution">
    <text evidence="3">The sequence shown here is derived from an EMBL/GenBank/DDBJ whole genome shotgun (WGS) entry which is preliminary data.</text>
</comment>
<proteinExistence type="predicted"/>
<accession>A0A9D5JTN7</accession>
<dbReference type="InterPro" id="IPR026037">
    <property type="entry name" value="PgpA"/>
</dbReference>
<dbReference type="PIRSF" id="PIRSF006162">
    <property type="entry name" value="PgpA"/>
    <property type="match status" value="1"/>
</dbReference>
<protein>
    <submittedName>
        <fullName evidence="3">Phosphatidylglycerophosphatase A</fullName>
    </submittedName>
</protein>
<dbReference type="Pfam" id="PF04608">
    <property type="entry name" value="PgpA"/>
    <property type="match status" value="1"/>
</dbReference>
<feature type="transmembrane region" description="Helical" evidence="1">
    <location>
        <begin position="149"/>
        <end position="166"/>
    </location>
</feature>
<feature type="domain" description="YutG/PgpA" evidence="2">
    <location>
        <begin position="24"/>
        <end position="162"/>
    </location>
</feature>
<dbReference type="PANTHER" id="PTHR36305">
    <property type="entry name" value="PHOSPHATIDYLGLYCEROPHOSPHATASE A"/>
    <property type="match status" value="1"/>
</dbReference>
<dbReference type="CDD" id="cd06971">
    <property type="entry name" value="PgpA"/>
    <property type="match status" value="1"/>
</dbReference>
<reference evidence="3" key="1">
    <citation type="submission" date="2019-11" db="EMBL/GenBank/DDBJ databases">
        <title>Microbial mats filling the niche in hypersaline microbial mats.</title>
        <authorList>
            <person name="Wong H.L."/>
            <person name="Macleod F.I."/>
            <person name="White R.A. III"/>
            <person name="Burns B.P."/>
        </authorList>
    </citation>
    <scope>NUCLEOTIDE SEQUENCE</scope>
    <source>
        <strain evidence="3">Rbin_158</strain>
    </source>
</reference>
<dbReference type="SUPFAM" id="SSF101307">
    <property type="entry name" value="YutG-like"/>
    <property type="match status" value="1"/>
</dbReference>
<dbReference type="InterPro" id="IPR007686">
    <property type="entry name" value="YutG/PgpA"/>
</dbReference>